<dbReference type="Pfam" id="PF14905">
    <property type="entry name" value="OMP_b-brl_3"/>
    <property type="match status" value="1"/>
</dbReference>
<evidence type="ECO:0000256" key="2">
    <source>
        <dbReference type="ARBA" id="ARBA00023136"/>
    </source>
</evidence>
<evidence type="ECO:0000256" key="1">
    <source>
        <dbReference type="ARBA" id="ARBA00004442"/>
    </source>
</evidence>
<protein>
    <submittedName>
        <fullName evidence="5">Outer membrane receptor protein involved in Fe transport</fullName>
    </submittedName>
</protein>
<dbReference type="PANTHER" id="PTHR40980">
    <property type="entry name" value="PLUG DOMAIN-CONTAINING PROTEIN"/>
    <property type="match status" value="1"/>
</dbReference>
<comment type="subcellular location">
    <subcellularLocation>
        <location evidence="1">Cell outer membrane</location>
    </subcellularLocation>
</comment>
<dbReference type="Gene3D" id="2.40.170.20">
    <property type="entry name" value="TonB-dependent receptor, beta-barrel domain"/>
    <property type="match status" value="1"/>
</dbReference>
<feature type="domain" description="Outer membrane protein beta-barrel" evidence="4">
    <location>
        <begin position="315"/>
        <end position="674"/>
    </location>
</feature>
<accession>A0A840E8Y8</accession>
<keyword evidence="5" id="KW-0675">Receptor</keyword>
<comment type="caution">
    <text evidence="5">The sequence shown here is derived from an EMBL/GenBank/DDBJ whole genome shotgun (WGS) entry which is preliminary data.</text>
</comment>
<dbReference type="AlphaFoldDB" id="A0A840E8Y8"/>
<name>A0A840E8Y8_9BACT</name>
<dbReference type="InterPro" id="IPR036942">
    <property type="entry name" value="Beta-barrel_TonB_sf"/>
</dbReference>
<dbReference type="PANTHER" id="PTHR40980:SF4">
    <property type="entry name" value="TONB-DEPENDENT RECEPTOR-LIKE BETA-BARREL DOMAIN-CONTAINING PROTEIN"/>
    <property type="match status" value="1"/>
</dbReference>
<gene>
    <name evidence="5" type="ORF">GGR28_003037</name>
</gene>
<dbReference type="SUPFAM" id="SSF56935">
    <property type="entry name" value="Porins"/>
    <property type="match status" value="1"/>
</dbReference>
<dbReference type="Proteomes" id="UP000576209">
    <property type="component" value="Unassembled WGS sequence"/>
</dbReference>
<dbReference type="GO" id="GO:0009279">
    <property type="term" value="C:cell outer membrane"/>
    <property type="evidence" value="ECO:0007669"/>
    <property type="project" value="UniProtKB-SubCell"/>
</dbReference>
<evidence type="ECO:0000256" key="3">
    <source>
        <dbReference type="ARBA" id="ARBA00023237"/>
    </source>
</evidence>
<dbReference type="InterPro" id="IPR041700">
    <property type="entry name" value="OMP_b-brl_3"/>
</dbReference>
<evidence type="ECO:0000313" key="6">
    <source>
        <dbReference type="Proteomes" id="UP000576209"/>
    </source>
</evidence>
<keyword evidence="3" id="KW-0998">Cell outer membrane</keyword>
<evidence type="ECO:0000313" key="5">
    <source>
        <dbReference type="EMBL" id="MBB4080403.1"/>
    </source>
</evidence>
<keyword evidence="2" id="KW-0472">Membrane</keyword>
<sequence>MFSRLENATLKVIALGYAEIYTPVDPTVLHYEITVEPIGETLSEVTVRGRKLLFEQRTDRLVMNVTATPALSGNNALQVLQKAPGVLVNHQNSSISLGSRGEVLLMIGDRVQRAPAAVIFARLEAMPAESIEAIEIIHQPPSKYDASGVAGIIRIVMRSTSSTGTRGDLSLTGGYGRGPKAIAGLRLNSRYGKINLFGDYNYNLNYRRNTYALHYRDYKYQGTRYFYENNWNRSEDHLQSHSGSLGFDLELGPKTILGGGTSLSHSRGLTLPSSSQSAAFENGQPVTSTLYILESMNSSSNGFANLNLQRDLGAGGQLTVDLDYAGIRFTNESSLTGRDSLAGTRFNGDRKTPVKIWTGRIDHKLELGKGKQLETGVKGTFSDIVSRSRVFKNGGEEWETGDLFTRTDSVSERILAAYVSLQSQFSARLHGEIGLRFEHYSYRLETSLENLDVDLTWNNLFPLVRLNYDLDTNTTVQLSFNRSVTRPPFFMMAAVFMFFDPTFFAYANPTLQPAFGSTIRLALQWRASILSLSYTRSQNDIFFQNTVNKPRHLQIVYPDNLDRADLLSLELSTNSSLTSWWDMNGTLGLRYHRVEDEEGRPSVFTNDMMTFSAQFNATFSMGKGWLASIDGRYQSDFLLGDQVQYAYPYLNLGLQKKFERGTSVSLSVQDPTNTLGRLDWRYDAPWEGISTYGFSNFSEPQLRLTLTTPFGDERVKEKRARVTGAEDIRKRL</sequence>
<keyword evidence="6" id="KW-1185">Reference proteome</keyword>
<reference evidence="5 6" key="1">
    <citation type="submission" date="2020-08" db="EMBL/GenBank/DDBJ databases">
        <title>Genomic Encyclopedia of Type Strains, Phase IV (KMG-IV): sequencing the most valuable type-strain genomes for metagenomic binning, comparative biology and taxonomic classification.</title>
        <authorList>
            <person name="Goeker M."/>
        </authorList>
    </citation>
    <scope>NUCLEOTIDE SEQUENCE [LARGE SCALE GENOMIC DNA]</scope>
    <source>
        <strain evidence="5 6">DSM 105137</strain>
    </source>
</reference>
<proteinExistence type="predicted"/>
<dbReference type="EMBL" id="JACIFF010000008">
    <property type="protein sequence ID" value="MBB4080403.1"/>
    <property type="molecule type" value="Genomic_DNA"/>
</dbReference>
<organism evidence="5 6">
    <name type="scientific">Neolewinella aquimaris</name>
    <dbReference type="NCBI Taxonomy" id="1835722"/>
    <lineage>
        <taxon>Bacteria</taxon>
        <taxon>Pseudomonadati</taxon>
        <taxon>Bacteroidota</taxon>
        <taxon>Saprospiria</taxon>
        <taxon>Saprospirales</taxon>
        <taxon>Lewinellaceae</taxon>
        <taxon>Neolewinella</taxon>
    </lineage>
</organism>
<evidence type="ECO:0000259" key="4">
    <source>
        <dbReference type="Pfam" id="PF14905"/>
    </source>
</evidence>